<dbReference type="GO" id="GO:0003676">
    <property type="term" value="F:nucleic acid binding"/>
    <property type="evidence" value="ECO:0007669"/>
    <property type="project" value="InterPro"/>
</dbReference>
<dbReference type="InterPro" id="IPR036875">
    <property type="entry name" value="Znf_CCHC_sf"/>
</dbReference>
<proteinExistence type="predicted"/>
<feature type="region of interest" description="Disordered" evidence="2">
    <location>
        <begin position="17"/>
        <end position="52"/>
    </location>
</feature>
<evidence type="ECO:0000256" key="2">
    <source>
        <dbReference type="SAM" id="MobiDB-lite"/>
    </source>
</evidence>
<dbReference type="AlphaFoldDB" id="A0A0J7MXX2"/>
<dbReference type="Proteomes" id="UP000036403">
    <property type="component" value="Unassembled WGS sequence"/>
</dbReference>
<dbReference type="PaxDb" id="67767-A0A0J7MXX2"/>
<evidence type="ECO:0000313" key="4">
    <source>
        <dbReference type="EMBL" id="KMQ85270.1"/>
    </source>
</evidence>
<dbReference type="PROSITE" id="PS50158">
    <property type="entry name" value="ZF_CCHC"/>
    <property type="match status" value="2"/>
</dbReference>
<feature type="domain" description="CCHC-type" evidence="3">
    <location>
        <begin position="60"/>
        <end position="74"/>
    </location>
</feature>
<dbReference type="SMART" id="SM00343">
    <property type="entry name" value="ZnF_C2HC"/>
    <property type="match status" value="2"/>
</dbReference>
<accession>A0A0J7MXX2</accession>
<dbReference type="Gene3D" id="4.10.60.10">
    <property type="entry name" value="Zinc finger, CCHC-type"/>
    <property type="match status" value="1"/>
</dbReference>
<dbReference type="InterPro" id="IPR001878">
    <property type="entry name" value="Znf_CCHC"/>
</dbReference>
<keyword evidence="1" id="KW-0479">Metal-binding</keyword>
<name>A0A0J7MXX2_LASNI</name>
<comment type="caution">
    <text evidence="4">The sequence shown here is derived from an EMBL/GenBank/DDBJ whole genome shotgun (WGS) entry which is preliminary data.</text>
</comment>
<dbReference type="OrthoDB" id="2220849at2759"/>
<reference evidence="4 5" key="1">
    <citation type="submission" date="2015-04" db="EMBL/GenBank/DDBJ databases">
        <title>Lasius niger genome sequencing.</title>
        <authorList>
            <person name="Konorov E.A."/>
            <person name="Nikitin M.A."/>
            <person name="Kirill M.V."/>
            <person name="Chang P."/>
        </authorList>
    </citation>
    <scope>NUCLEOTIDE SEQUENCE [LARGE SCALE GENOMIC DNA]</scope>
    <source>
        <tissue evidence="4">Whole</tissue>
    </source>
</reference>
<organism evidence="4 5">
    <name type="scientific">Lasius niger</name>
    <name type="common">Black garden ant</name>
    <dbReference type="NCBI Taxonomy" id="67767"/>
    <lineage>
        <taxon>Eukaryota</taxon>
        <taxon>Metazoa</taxon>
        <taxon>Ecdysozoa</taxon>
        <taxon>Arthropoda</taxon>
        <taxon>Hexapoda</taxon>
        <taxon>Insecta</taxon>
        <taxon>Pterygota</taxon>
        <taxon>Neoptera</taxon>
        <taxon>Endopterygota</taxon>
        <taxon>Hymenoptera</taxon>
        <taxon>Apocrita</taxon>
        <taxon>Aculeata</taxon>
        <taxon>Formicoidea</taxon>
        <taxon>Formicidae</taxon>
        <taxon>Formicinae</taxon>
        <taxon>Lasius</taxon>
        <taxon>Lasius</taxon>
    </lineage>
</organism>
<feature type="domain" description="CCHC-type" evidence="3">
    <location>
        <begin position="41"/>
        <end position="56"/>
    </location>
</feature>
<protein>
    <submittedName>
        <fullName evidence="4">Gag protein</fullName>
    </submittedName>
</protein>
<dbReference type="GO" id="GO:0008270">
    <property type="term" value="F:zinc ion binding"/>
    <property type="evidence" value="ECO:0007669"/>
    <property type="project" value="UniProtKB-KW"/>
</dbReference>
<evidence type="ECO:0000313" key="5">
    <source>
        <dbReference type="Proteomes" id="UP000036403"/>
    </source>
</evidence>
<dbReference type="SUPFAM" id="SSF57756">
    <property type="entry name" value="Retrovirus zinc finger-like domains"/>
    <property type="match status" value="1"/>
</dbReference>
<evidence type="ECO:0000256" key="1">
    <source>
        <dbReference type="PROSITE-ProRule" id="PRU00047"/>
    </source>
</evidence>
<dbReference type="EMBL" id="LBMM01014229">
    <property type="protein sequence ID" value="KMQ85270.1"/>
    <property type="molecule type" value="Genomic_DNA"/>
</dbReference>
<sequence>MTAVSVDSFLERMRTITQGTAEVEKRSTPSHQQSKAKDSTCRNCGKKGHGHKDCKSELNCFYCKEKGHRRYDCPALKKKETKTTVKASGSPIVAAASVISGSEDLGEVAAVDETGSR</sequence>
<gene>
    <name evidence="4" type="ORF">RF55_16271</name>
</gene>
<keyword evidence="1" id="KW-0862">Zinc</keyword>
<keyword evidence="1" id="KW-0863">Zinc-finger</keyword>
<keyword evidence="5" id="KW-1185">Reference proteome</keyword>
<evidence type="ECO:0000259" key="3">
    <source>
        <dbReference type="PROSITE" id="PS50158"/>
    </source>
</evidence>
<dbReference type="Pfam" id="PF00098">
    <property type="entry name" value="zf-CCHC"/>
    <property type="match status" value="1"/>
</dbReference>